<evidence type="ECO:0000256" key="1">
    <source>
        <dbReference type="SAM" id="Phobius"/>
    </source>
</evidence>
<dbReference type="Pfam" id="PF19700">
    <property type="entry name" value="DUF6198"/>
    <property type="match status" value="1"/>
</dbReference>
<accession>A0A7J4XN91</accession>
<evidence type="ECO:0000313" key="3">
    <source>
        <dbReference type="Proteomes" id="UP000422221"/>
    </source>
</evidence>
<keyword evidence="1" id="KW-0472">Membrane</keyword>
<sequence length="151" mass="16908">MLLLKKDFQKKQWLQLPISVLFGFFIDISMLMLSWVVPEFYLWKIITLVLGCIILGLGVSLEVIANVVMLSGEAFVHAISQKKKKEFGWVKIGFDCTLMTLACITSLLLSGGVTGVREGTIIAALLVGIVARYFNHKLTFLQKRLPDPVHL</sequence>
<keyword evidence="1" id="KW-1133">Transmembrane helix</keyword>
<dbReference type="PANTHER" id="PTHR40078:SF1">
    <property type="entry name" value="INTEGRAL MEMBRANE PROTEIN"/>
    <property type="match status" value="1"/>
</dbReference>
<feature type="transmembrane region" description="Helical" evidence="1">
    <location>
        <begin position="12"/>
        <end position="35"/>
    </location>
</feature>
<dbReference type="EMBL" id="VWMK01000002">
    <property type="protein sequence ID" value="KAA3769358.1"/>
    <property type="molecule type" value="Genomic_DNA"/>
</dbReference>
<feature type="transmembrane region" description="Helical" evidence="1">
    <location>
        <begin position="89"/>
        <end position="109"/>
    </location>
</feature>
<proteinExistence type="predicted"/>
<keyword evidence="1" id="KW-0812">Transmembrane</keyword>
<dbReference type="AlphaFoldDB" id="A0A7J4XN91"/>
<evidence type="ECO:0008006" key="4">
    <source>
        <dbReference type="Google" id="ProtNLM"/>
    </source>
</evidence>
<gene>
    <name evidence="2" type="ORF">F3F73_02740</name>
</gene>
<evidence type="ECO:0000313" key="2">
    <source>
        <dbReference type="EMBL" id="KAA3769358.1"/>
    </source>
</evidence>
<organism evidence="2 3">
    <name type="scientific">Bacteroides salyersiae</name>
    <dbReference type="NCBI Taxonomy" id="291644"/>
    <lineage>
        <taxon>Bacteria</taxon>
        <taxon>Pseudomonadati</taxon>
        <taxon>Bacteroidota</taxon>
        <taxon>Bacteroidia</taxon>
        <taxon>Bacteroidales</taxon>
        <taxon>Bacteroidaceae</taxon>
        <taxon>Bacteroides</taxon>
    </lineage>
</organism>
<name>A0A7J4XN91_9BACE</name>
<reference evidence="2 3" key="1">
    <citation type="journal article" date="2019" name="Nat. Med.">
        <title>A library of human gut bacterial isolates paired with longitudinal multiomics data enables mechanistic microbiome research.</title>
        <authorList>
            <person name="Poyet M."/>
            <person name="Groussin M."/>
            <person name="Gibbons S.M."/>
            <person name="Avila-Pacheco J."/>
            <person name="Jiang X."/>
            <person name="Kearney S.M."/>
            <person name="Perrotta A.R."/>
            <person name="Berdy B."/>
            <person name="Zhao S."/>
            <person name="Lieberman T.D."/>
            <person name="Swanson P.K."/>
            <person name="Smith M."/>
            <person name="Roesemann S."/>
            <person name="Alexander J.E."/>
            <person name="Rich S.A."/>
            <person name="Livny J."/>
            <person name="Vlamakis H."/>
            <person name="Clish C."/>
            <person name="Bullock K."/>
            <person name="Deik A."/>
            <person name="Scott J."/>
            <person name="Pierce K.A."/>
            <person name="Xavier R.J."/>
            <person name="Alm E.J."/>
        </authorList>
    </citation>
    <scope>NUCLEOTIDE SEQUENCE [LARGE SCALE GENOMIC DNA]</scope>
    <source>
        <strain evidence="2 3">BIOML-A10</strain>
    </source>
</reference>
<feature type="transmembrane region" description="Helical" evidence="1">
    <location>
        <begin position="115"/>
        <end position="134"/>
    </location>
</feature>
<feature type="transmembrane region" description="Helical" evidence="1">
    <location>
        <begin position="41"/>
        <end position="68"/>
    </location>
</feature>
<dbReference type="Proteomes" id="UP000422221">
    <property type="component" value="Unassembled WGS sequence"/>
</dbReference>
<comment type="caution">
    <text evidence="2">The sequence shown here is derived from an EMBL/GenBank/DDBJ whole genome shotgun (WGS) entry which is preliminary data.</text>
</comment>
<dbReference type="PANTHER" id="PTHR40078">
    <property type="entry name" value="INTEGRAL MEMBRANE PROTEIN-RELATED"/>
    <property type="match status" value="1"/>
</dbReference>
<protein>
    <recommendedName>
        <fullName evidence="4">YitT family protein</fullName>
    </recommendedName>
</protein>
<dbReference type="InterPro" id="IPR038750">
    <property type="entry name" value="YczE/YyaS-like"/>
</dbReference>